<dbReference type="InterPro" id="IPR017998">
    <property type="entry name" value="Chaperone_TCP-1"/>
</dbReference>
<evidence type="ECO:0000256" key="2">
    <source>
        <dbReference type="ARBA" id="ARBA00022741"/>
    </source>
</evidence>
<name>A0A6P7U804_9MOLL</name>
<keyword evidence="6" id="KW-1185">Reference proteome</keyword>
<reference evidence="7" key="1">
    <citation type="submission" date="2025-08" db="UniProtKB">
        <authorList>
            <consortium name="RefSeq"/>
        </authorList>
    </citation>
    <scope>IDENTIFICATION</scope>
</reference>
<feature type="transmembrane region" description="Helical" evidence="5">
    <location>
        <begin position="110"/>
        <end position="127"/>
    </location>
</feature>
<comment type="similarity">
    <text evidence="1">Belongs to the TCP-1 chaperonin family.</text>
</comment>
<keyword evidence="5" id="KW-1133">Transmembrane helix</keyword>
<gene>
    <name evidence="7" type="primary">LOC115231692</name>
</gene>
<dbReference type="AlphaFoldDB" id="A0A6P7U804"/>
<keyword evidence="5" id="KW-0812">Transmembrane</keyword>
<dbReference type="RefSeq" id="XP_029657522.1">
    <property type="nucleotide sequence ID" value="XM_029801662.1"/>
</dbReference>
<dbReference type="SUPFAM" id="SSF52029">
    <property type="entry name" value="GroEL apical domain-like"/>
    <property type="match status" value="1"/>
</dbReference>
<dbReference type="InterPro" id="IPR002423">
    <property type="entry name" value="Cpn60/GroEL/TCP-1"/>
</dbReference>
<keyword evidence="2" id="KW-0547">Nucleotide-binding</keyword>
<accession>A0A6P7U804</accession>
<organism evidence="6 7">
    <name type="scientific">Octopus sinensis</name>
    <name type="common">East Asian common octopus</name>
    <dbReference type="NCBI Taxonomy" id="2607531"/>
    <lineage>
        <taxon>Eukaryota</taxon>
        <taxon>Metazoa</taxon>
        <taxon>Spiralia</taxon>
        <taxon>Lophotrochozoa</taxon>
        <taxon>Mollusca</taxon>
        <taxon>Cephalopoda</taxon>
        <taxon>Coleoidea</taxon>
        <taxon>Octopodiformes</taxon>
        <taxon>Octopoda</taxon>
        <taxon>Incirrata</taxon>
        <taxon>Octopodidae</taxon>
        <taxon>Octopus</taxon>
    </lineage>
</organism>
<evidence type="ECO:0000256" key="4">
    <source>
        <dbReference type="ARBA" id="ARBA00023186"/>
    </source>
</evidence>
<protein>
    <submittedName>
        <fullName evidence="7">T-complex protein 1 subunit zeta-2-like</fullName>
    </submittedName>
</protein>
<dbReference type="Pfam" id="PF00118">
    <property type="entry name" value="Cpn60_TCP1"/>
    <property type="match status" value="2"/>
</dbReference>
<evidence type="ECO:0000256" key="3">
    <source>
        <dbReference type="ARBA" id="ARBA00022840"/>
    </source>
</evidence>
<dbReference type="Proteomes" id="UP000515154">
    <property type="component" value="Unplaced"/>
</dbReference>
<dbReference type="Gene3D" id="3.50.7.10">
    <property type="entry name" value="GroEL"/>
    <property type="match status" value="1"/>
</dbReference>
<evidence type="ECO:0000313" key="7">
    <source>
        <dbReference type="RefSeq" id="XP_029657522.1"/>
    </source>
</evidence>
<dbReference type="GO" id="GO:0005524">
    <property type="term" value="F:ATP binding"/>
    <property type="evidence" value="ECO:0007669"/>
    <property type="project" value="UniProtKB-KW"/>
</dbReference>
<evidence type="ECO:0000256" key="5">
    <source>
        <dbReference type="SAM" id="Phobius"/>
    </source>
</evidence>
<keyword evidence="3" id="KW-0067">ATP-binding</keyword>
<dbReference type="KEGG" id="osn:115231692"/>
<sequence length="251" mass="28087">MEMMHQTDCDSNLVHGIVLDHGARHPDMPKRATNAYILSCNVSMEYEKRFLIAHIVSEVNSGFFYQTSEQRDKLVIGERQFCDENVKKVIELKKSLCNEGNGFVLINQKILLFLVLLLLKYVGLIFYPEQMLLEWRSAVVQYYLFTGVEVFAKALDVIPKTLASNAGHDPHQSLAALKDSTLSYVGLDLATGGVMDPVREGVFDNTCVKAHSISSAYLILFFLRCVMASNLLQVDEIMRAGISSVKSGLTN</sequence>
<dbReference type="Gene3D" id="1.10.560.10">
    <property type="entry name" value="GroEL-like equatorial domain"/>
    <property type="match status" value="1"/>
</dbReference>
<dbReference type="SUPFAM" id="SSF48592">
    <property type="entry name" value="GroEL equatorial domain-like"/>
    <property type="match status" value="1"/>
</dbReference>
<dbReference type="GO" id="GO:0140662">
    <property type="term" value="F:ATP-dependent protein folding chaperone"/>
    <property type="evidence" value="ECO:0007669"/>
    <property type="project" value="InterPro"/>
</dbReference>
<dbReference type="InterPro" id="IPR027413">
    <property type="entry name" value="GROEL-like_equatorial_sf"/>
</dbReference>
<keyword evidence="4" id="KW-0143">Chaperone</keyword>
<dbReference type="PANTHER" id="PTHR11353">
    <property type="entry name" value="CHAPERONIN"/>
    <property type="match status" value="1"/>
</dbReference>
<evidence type="ECO:0000313" key="6">
    <source>
        <dbReference type="Proteomes" id="UP000515154"/>
    </source>
</evidence>
<dbReference type="InterPro" id="IPR027409">
    <property type="entry name" value="GroEL-like_apical_dom_sf"/>
</dbReference>
<evidence type="ECO:0000256" key="1">
    <source>
        <dbReference type="ARBA" id="ARBA00008020"/>
    </source>
</evidence>
<proteinExistence type="inferred from homology"/>
<keyword evidence="5" id="KW-0472">Membrane</keyword>